<feature type="domain" description="AB hydrolase-1" evidence="1">
    <location>
        <begin position="28"/>
        <end position="130"/>
    </location>
</feature>
<dbReference type="InterPro" id="IPR029058">
    <property type="entry name" value="AB_hydrolase_fold"/>
</dbReference>
<name>A0ABS4EBW3_9FIRM</name>
<dbReference type="InterPro" id="IPR050266">
    <property type="entry name" value="AB_hydrolase_sf"/>
</dbReference>
<dbReference type="Proteomes" id="UP000767291">
    <property type="component" value="Unassembled WGS sequence"/>
</dbReference>
<reference evidence="2 3" key="1">
    <citation type="submission" date="2021-03" db="EMBL/GenBank/DDBJ databases">
        <title>Genomic Encyclopedia of Type Strains, Phase IV (KMG-IV): sequencing the most valuable type-strain genomes for metagenomic binning, comparative biology and taxonomic classification.</title>
        <authorList>
            <person name="Goeker M."/>
        </authorList>
    </citation>
    <scope>NUCLEOTIDE SEQUENCE [LARGE SCALE GENOMIC DNA]</scope>
    <source>
        <strain evidence="2 3">DSM 1289</strain>
    </source>
</reference>
<dbReference type="Gene3D" id="3.40.50.1820">
    <property type="entry name" value="alpha/beta hydrolase"/>
    <property type="match status" value="1"/>
</dbReference>
<gene>
    <name evidence="2" type="ORF">J2Z43_001825</name>
</gene>
<evidence type="ECO:0000259" key="1">
    <source>
        <dbReference type="Pfam" id="PF00561"/>
    </source>
</evidence>
<comment type="caution">
    <text evidence="2">The sequence shown here is derived from an EMBL/GenBank/DDBJ whole genome shotgun (WGS) entry which is preliminary data.</text>
</comment>
<dbReference type="InterPro" id="IPR000073">
    <property type="entry name" value="AB_hydrolase_1"/>
</dbReference>
<evidence type="ECO:0000313" key="3">
    <source>
        <dbReference type="Proteomes" id="UP000767291"/>
    </source>
</evidence>
<accession>A0ABS4EBW3</accession>
<evidence type="ECO:0000313" key="2">
    <source>
        <dbReference type="EMBL" id="MBP1855430.1"/>
    </source>
</evidence>
<organism evidence="2 3">
    <name type="scientific">Metaclostridioides mangenotii</name>
    <dbReference type="NCBI Taxonomy" id="1540"/>
    <lineage>
        <taxon>Bacteria</taxon>
        <taxon>Bacillati</taxon>
        <taxon>Bacillota</taxon>
        <taxon>Clostridia</taxon>
        <taxon>Peptostreptococcales</taxon>
        <taxon>Peptostreptococcaceae</taxon>
        <taxon>Metaclostridioides</taxon>
    </lineage>
</organism>
<dbReference type="PANTHER" id="PTHR43798">
    <property type="entry name" value="MONOACYLGLYCEROL LIPASE"/>
    <property type="match status" value="1"/>
</dbReference>
<dbReference type="Pfam" id="PF00561">
    <property type="entry name" value="Abhydrolase_1"/>
    <property type="match status" value="1"/>
</dbReference>
<sequence length="271" mass="30616">MIAPYGEMVKVNGGRMNVTVSGNGDENIVILPGFMTAAPKLDFTQLTEELEKNYKVIVVEPLGYGMSDDTDKPRTVENINEELHEALEKINVSKYNLMAHSISGVYSLSYINKYPNEVTGYIGIDSSLPSQGEAGDNQEETVRFLSKSGIFRILGKADESLFNIPKLSAEKSEQFKYVYLRSLGSKAMTDEGKKMPENFEETIDLKYPKDFPVMYFLATESTESDPNWEKIHQDMIKDNPNGEIKVLKGDHYLHHTKFKEISSEVDSFLKK</sequence>
<dbReference type="EMBL" id="JAGGJX010000003">
    <property type="protein sequence ID" value="MBP1855430.1"/>
    <property type="molecule type" value="Genomic_DNA"/>
</dbReference>
<keyword evidence="3" id="KW-1185">Reference proteome</keyword>
<protein>
    <submittedName>
        <fullName evidence="2">Pimeloyl-ACP methyl ester carboxylesterase</fullName>
    </submittedName>
</protein>
<dbReference type="SUPFAM" id="SSF53474">
    <property type="entry name" value="alpha/beta-Hydrolases"/>
    <property type="match status" value="1"/>
</dbReference>
<dbReference type="RefSeq" id="WP_209456870.1">
    <property type="nucleotide sequence ID" value="NZ_BAAACS010000012.1"/>
</dbReference>
<dbReference type="PANTHER" id="PTHR43798:SF33">
    <property type="entry name" value="HYDROLASE, PUTATIVE (AFU_ORTHOLOGUE AFUA_2G14860)-RELATED"/>
    <property type="match status" value="1"/>
</dbReference>
<proteinExistence type="predicted"/>